<feature type="binding site" evidence="5">
    <location>
        <position position="70"/>
    </location>
    <ligand>
        <name>Zn(2+)</name>
        <dbReference type="ChEBI" id="CHEBI:29105"/>
    </ligand>
</feature>
<dbReference type="InterPro" id="IPR000688">
    <property type="entry name" value="HypA/HybF"/>
</dbReference>
<reference evidence="6 7" key="1">
    <citation type="submission" date="2015-09" db="EMBL/GenBank/DDBJ databases">
        <title>Sorangium comparison.</title>
        <authorList>
            <person name="Zaburannyi N."/>
            <person name="Bunk B."/>
            <person name="Overmann J."/>
            <person name="Mueller R."/>
        </authorList>
    </citation>
    <scope>NUCLEOTIDE SEQUENCE [LARGE SCALE GENOMIC DNA]</scope>
    <source>
        <strain evidence="6 7">So ce26</strain>
    </source>
</reference>
<sequence length="109" mass="11905">MHEIGLVEEVIEIVRQRTGDAPIRRVVLEVGALAAVLPDAMRFAFEVCREGTPLAGAILDLVETPGLARCRACGAEVRLDRPFGRCTCGNADLDWMSGEELRIREVEVG</sequence>
<evidence type="ECO:0000313" key="6">
    <source>
        <dbReference type="EMBL" id="AUX46845.1"/>
    </source>
</evidence>
<evidence type="ECO:0000256" key="4">
    <source>
        <dbReference type="ARBA" id="ARBA00022833"/>
    </source>
</evidence>
<dbReference type="RefSeq" id="WP_104984963.1">
    <property type="nucleotide sequence ID" value="NZ_CP012673.1"/>
</dbReference>
<feature type="binding site" evidence="5">
    <location>
        <position position="73"/>
    </location>
    <ligand>
        <name>Zn(2+)</name>
        <dbReference type="ChEBI" id="CHEBI:29105"/>
    </ligand>
</feature>
<accession>A0A2L0F5J2</accession>
<proteinExistence type="inferred from homology"/>
<dbReference type="InterPro" id="IPR020538">
    <property type="entry name" value="Hydgase_Ni_incorp_HypA/HybF_CS"/>
</dbReference>
<feature type="binding site" evidence="5">
    <location>
        <position position="88"/>
    </location>
    <ligand>
        <name>Zn(2+)</name>
        <dbReference type="ChEBI" id="CHEBI:29105"/>
    </ligand>
</feature>
<evidence type="ECO:0000256" key="3">
    <source>
        <dbReference type="ARBA" id="ARBA00022723"/>
    </source>
</evidence>
<dbReference type="GO" id="GO:0051604">
    <property type="term" value="P:protein maturation"/>
    <property type="evidence" value="ECO:0007669"/>
    <property type="project" value="InterPro"/>
</dbReference>
<feature type="binding site" evidence="5">
    <location>
        <position position="86"/>
    </location>
    <ligand>
        <name>Zn(2+)</name>
        <dbReference type="ChEBI" id="CHEBI:29105"/>
    </ligand>
</feature>
<dbReference type="PANTHER" id="PTHR34535">
    <property type="entry name" value="HYDROGENASE MATURATION FACTOR HYPA"/>
    <property type="match status" value="1"/>
</dbReference>
<dbReference type="GO" id="GO:0016151">
    <property type="term" value="F:nickel cation binding"/>
    <property type="evidence" value="ECO:0007669"/>
    <property type="project" value="UniProtKB-UniRule"/>
</dbReference>
<dbReference type="AlphaFoldDB" id="A0A2L0F5J2"/>
<dbReference type="PANTHER" id="PTHR34535:SF3">
    <property type="entry name" value="HYDROGENASE MATURATION FACTOR HYPA"/>
    <property type="match status" value="1"/>
</dbReference>
<dbReference type="EMBL" id="CP012673">
    <property type="protein sequence ID" value="AUX46845.1"/>
    <property type="molecule type" value="Genomic_DNA"/>
</dbReference>
<comment type="function">
    <text evidence="5">Involved in the maturation of [NiFe] hydrogenases. Required for nickel insertion into the metal center of the hydrogenase.</text>
</comment>
<keyword evidence="3 5" id="KW-0479">Metal-binding</keyword>
<name>A0A2L0F5J2_SORCE</name>
<dbReference type="HAMAP" id="MF_00213">
    <property type="entry name" value="HypA_HybF"/>
    <property type="match status" value="1"/>
</dbReference>
<keyword evidence="2 5" id="KW-0533">Nickel</keyword>
<dbReference type="PROSITE" id="PS01249">
    <property type="entry name" value="HYPA"/>
    <property type="match status" value="1"/>
</dbReference>
<dbReference type="OrthoDB" id="9800361at2"/>
<dbReference type="Proteomes" id="UP000238348">
    <property type="component" value="Chromosome"/>
</dbReference>
<gene>
    <name evidence="5 6" type="primary">hypA</name>
    <name evidence="6" type="ORF">SOCE26_083540</name>
</gene>
<evidence type="ECO:0000256" key="5">
    <source>
        <dbReference type="HAMAP-Rule" id="MF_00213"/>
    </source>
</evidence>
<evidence type="ECO:0000256" key="2">
    <source>
        <dbReference type="ARBA" id="ARBA00022596"/>
    </source>
</evidence>
<feature type="binding site" evidence="5">
    <location>
        <position position="2"/>
    </location>
    <ligand>
        <name>Ni(2+)</name>
        <dbReference type="ChEBI" id="CHEBI:49786"/>
    </ligand>
</feature>
<dbReference type="Pfam" id="PF01155">
    <property type="entry name" value="HypA"/>
    <property type="match status" value="1"/>
</dbReference>
<dbReference type="Gene3D" id="3.30.2320.80">
    <property type="match status" value="1"/>
</dbReference>
<evidence type="ECO:0000313" key="7">
    <source>
        <dbReference type="Proteomes" id="UP000238348"/>
    </source>
</evidence>
<dbReference type="PIRSF" id="PIRSF004761">
    <property type="entry name" value="Hydrgn_mat_HypA"/>
    <property type="match status" value="1"/>
</dbReference>
<comment type="similarity">
    <text evidence="1 5">Belongs to the HypA/HybF family.</text>
</comment>
<dbReference type="GO" id="GO:0008270">
    <property type="term" value="F:zinc ion binding"/>
    <property type="evidence" value="ECO:0007669"/>
    <property type="project" value="UniProtKB-UniRule"/>
</dbReference>
<protein>
    <recommendedName>
        <fullName evidence="5">Hydrogenase maturation factor HypA</fullName>
    </recommendedName>
</protein>
<organism evidence="6 7">
    <name type="scientific">Sorangium cellulosum</name>
    <name type="common">Polyangium cellulosum</name>
    <dbReference type="NCBI Taxonomy" id="56"/>
    <lineage>
        <taxon>Bacteria</taxon>
        <taxon>Pseudomonadati</taxon>
        <taxon>Myxococcota</taxon>
        <taxon>Polyangia</taxon>
        <taxon>Polyangiales</taxon>
        <taxon>Polyangiaceae</taxon>
        <taxon>Sorangium</taxon>
    </lineage>
</organism>
<evidence type="ECO:0000256" key="1">
    <source>
        <dbReference type="ARBA" id="ARBA00010748"/>
    </source>
</evidence>
<keyword evidence="4 5" id="KW-0862">Zinc</keyword>